<organism evidence="2 3">
    <name type="scientific">Zarconia navalis LEGE 11467</name>
    <dbReference type="NCBI Taxonomy" id="1828826"/>
    <lineage>
        <taxon>Bacteria</taxon>
        <taxon>Bacillati</taxon>
        <taxon>Cyanobacteriota</taxon>
        <taxon>Cyanophyceae</taxon>
        <taxon>Oscillatoriophycideae</taxon>
        <taxon>Oscillatoriales</taxon>
        <taxon>Oscillatoriales incertae sedis</taxon>
        <taxon>Zarconia</taxon>
        <taxon>Zarconia navalis</taxon>
    </lineage>
</organism>
<protein>
    <submittedName>
        <fullName evidence="2">Uncharacterized protein</fullName>
    </submittedName>
</protein>
<evidence type="ECO:0000256" key="1">
    <source>
        <dbReference type="SAM" id="MobiDB-lite"/>
    </source>
</evidence>
<dbReference type="EMBL" id="JADEXN010000359">
    <property type="protein sequence ID" value="MBE9042445.1"/>
    <property type="molecule type" value="Genomic_DNA"/>
</dbReference>
<gene>
    <name evidence="2" type="ORF">IQ235_16865</name>
</gene>
<proteinExistence type="predicted"/>
<keyword evidence="3" id="KW-1185">Reference proteome</keyword>
<evidence type="ECO:0000313" key="3">
    <source>
        <dbReference type="Proteomes" id="UP000621799"/>
    </source>
</evidence>
<accession>A0A928Z9A6</accession>
<evidence type="ECO:0000313" key="2">
    <source>
        <dbReference type="EMBL" id="MBE9042445.1"/>
    </source>
</evidence>
<feature type="region of interest" description="Disordered" evidence="1">
    <location>
        <begin position="84"/>
        <end position="108"/>
    </location>
</feature>
<feature type="compositionally biased region" description="Basic and acidic residues" evidence="1">
    <location>
        <begin position="99"/>
        <end position="108"/>
    </location>
</feature>
<comment type="caution">
    <text evidence="2">The sequence shown here is derived from an EMBL/GenBank/DDBJ whole genome shotgun (WGS) entry which is preliminary data.</text>
</comment>
<sequence length="108" mass="12508">MPLTPIGHLSEAQTHETMDDADGILARSNFENPWRLIRHVRFWTHRDRDPVMASRKQHSQRSDRLEFTVQTYQYATASVLSVNPSVQSREPTHSPNLKLEADRACIVR</sequence>
<feature type="compositionally biased region" description="Polar residues" evidence="1">
    <location>
        <begin position="84"/>
        <end position="95"/>
    </location>
</feature>
<name>A0A928Z9A6_9CYAN</name>
<dbReference type="AlphaFoldDB" id="A0A928Z9A6"/>
<dbReference type="RefSeq" id="WP_264322607.1">
    <property type="nucleotide sequence ID" value="NZ_JADEXN010000359.1"/>
</dbReference>
<reference evidence="2" key="1">
    <citation type="submission" date="2020-10" db="EMBL/GenBank/DDBJ databases">
        <authorList>
            <person name="Castelo-Branco R."/>
            <person name="Eusebio N."/>
            <person name="Adriana R."/>
            <person name="Vieira A."/>
            <person name="Brugerolle De Fraissinette N."/>
            <person name="Rezende De Castro R."/>
            <person name="Schneider M.P."/>
            <person name="Vasconcelos V."/>
            <person name="Leao P.N."/>
        </authorList>
    </citation>
    <scope>NUCLEOTIDE SEQUENCE</scope>
    <source>
        <strain evidence="2">LEGE 11467</strain>
    </source>
</reference>
<dbReference type="Proteomes" id="UP000621799">
    <property type="component" value="Unassembled WGS sequence"/>
</dbReference>